<dbReference type="SMART" id="SM01244">
    <property type="entry name" value="IRS"/>
    <property type="match status" value="1"/>
</dbReference>
<feature type="domain" description="IRS-type PTB" evidence="1">
    <location>
        <begin position="77"/>
        <end position="182"/>
    </location>
</feature>
<keyword evidence="3" id="KW-1185">Reference proteome</keyword>
<accession>A0ABD0YUE9</accession>
<dbReference type="InterPro" id="IPR011993">
    <property type="entry name" value="PH-like_dom_sf"/>
</dbReference>
<dbReference type="SUPFAM" id="SSF50729">
    <property type="entry name" value="PH domain-like"/>
    <property type="match status" value="2"/>
</dbReference>
<dbReference type="AlphaFoldDB" id="A0ABD0YUE9"/>
<dbReference type="PROSITE" id="PS51064">
    <property type="entry name" value="IRS_PTB"/>
    <property type="match status" value="1"/>
</dbReference>
<evidence type="ECO:0000313" key="2">
    <source>
        <dbReference type="EMBL" id="KAL1123413.1"/>
    </source>
</evidence>
<organism evidence="2 3">
    <name type="scientific">Ranatra chinensis</name>
    <dbReference type="NCBI Taxonomy" id="642074"/>
    <lineage>
        <taxon>Eukaryota</taxon>
        <taxon>Metazoa</taxon>
        <taxon>Ecdysozoa</taxon>
        <taxon>Arthropoda</taxon>
        <taxon>Hexapoda</taxon>
        <taxon>Insecta</taxon>
        <taxon>Pterygota</taxon>
        <taxon>Neoptera</taxon>
        <taxon>Paraneoptera</taxon>
        <taxon>Hemiptera</taxon>
        <taxon>Heteroptera</taxon>
        <taxon>Panheteroptera</taxon>
        <taxon>Nepomorpha</taxon>
        <taxon>Nepidae</taxon>
        <taxon>Ranatrinae</taxon>
        <taxon>Ranatra</taxon>
    </lineage>
</organism>
<evidence type="ECO:0000259" key="1">
    <source>
        <dbReference type="PROSITE" id="PS51064"/>
    </source>
</evidence>
<dbReference type="InterPro" id="IPR002404">
    <property type="entry name" value="IRS_PTB"/>
</dbReference>
<proteinExistence type="predicted"/>
<dbReference type="InterPro" id="IPR037746">
    <property type="entry name" value="Dok-7"/>
</dbReference>
<gene>
    <name evidence="2" type="ORF">AAG570_002493</name>
</gene>
<name>A0ABD0YUE9_9HEMI</name>
<evidence type="ECO:0000313" key="3">
    <source>
        <dbReference type="Proteomes" id="UP001558652"/>
    </source>
</evidence>
<dbReference type="PANTHER" id="PTHR21636">
    <property type="entry name" value="PROTEIN DOK-7"/>
    <property type="match status" value="1"/>
</dbReference>
<comment type="caution">
    <text evidence="2">The sequence shown here is derived from an EMBL/GenBank/DDBJ whole genome shotgun (WGS) entry which is preliminary data.</text>
</comment>
<dbReference type="Gene3D" id="2.30.29.30">
    <property type="entry name" value="Pleckstrin-homology domain (PH domain)/Phosphotyrosine-binding domain (PTB)"/>
    <property type="match status" value="2"/>
</dbReference>
<sequence>VSDCLHLQLYRDSKDRYKQGQTKASLSLQHFLGIESGFTLDKESNTIAILCQDVTVVLAFDTRERLIQWQVKIANNLGEDQQYLIQIASAPARAKISPGPARIHVREFRFSLTMGVPPRLIGVWDIRQLRRYGVVENRFCFEGGSSCGRLEGLYVFVTDQGEEITKTFKMASEGKLAIRRKPVSRNMSGKICYS</sequence>
<dbReference type="Pfam" id="PF02174">
    <property type="entry name" value="IRS"/>
    <property type="match status" value="1"/>
</dbReference>
<dbReference type="EMBL" id="JBFDAA010000012">
    <property type="protein sequence ID" value="KAL1123413.1"/>
    <property type="molecule type" value="Genomic_DNA"/>
</dbReference>
<dbReference type="Proteomes" id="UP001558652">
    <property type="component" value="Unassembled WGS sequence"/>
</dbReference>
<reference evidence="2 3" key="1">
    <citation type="submission" date="2024-07" db="EMBL/GenBank/DDBJ databases">
        <title>Chromosome-level genome assembly of the water stick insect Ranatra chinensis (Heteroptera: Nepidae).</title>
        <authorList>
            <person name="Liu X."/>
        </authorList>
    </citation>
    <scope>NUCLEOTIDE SEQUENCE [LARGE SCALE GENOMIC DNA]</scope>
    <source>
        <strain evidence="2">Cailab_2021Rc</strain>
        <tissue evidence="2">Muscle</tissue>
    </source>
</reference>
<feature type="non-terminal residue" evidence="2">
    <location>
        <position position="1"/>
    </location>
</feature>
<protein>
    <recommendedName>
        <fullName evidence="1">IRS-type PTB domain-containing protein</fullName>
    </recommendedName>
</protein>
<dbReference type="PANTHER" id="PTHR21636:SF2">
    <property type="entry name" value="PROTEIN DOK-7"/>
    <property type="match status" value="1"/>
</dbReference>